<feature type="active site" description="5-glutamyl coenzyme A thioester intermediate" evidence="4">
    <location>
        <position position="323"/>
    </location>
</feature>
<accession>A0A5R9J3L5</accession>
<dbReference type="Pfam" id="PF01144">
    <property type="entry name" value="CoA_trans"/>
    <property type="match status" value="1"/>
</dbReference>
<dbReference type="OrthoDB" id="9805230at2"/>
<evidence type="ECO:0000313" key="7">
    <source>
        <dbReference type="Proteomes" id="UP000305654"/>
    </source>
</evidence>
<dbReference type="Gene3D" id="3.40.1080.10">
    <property type="entry name" value="Glutaconate Coenzyme A-transferase"/>
    <property type="match status" value="2"/>
</dbReference>
<proteinExistence type="inferred from homology"/>
<dbReference type="PANTHER" id="PTHR43293:SF1">
    <property type="entry name" value="ACETATE COA-TRANSFERASE YDIF"/>
    <property type="match status" value="1"/>
</dbReference>
<comment type="caution">
    <text evidence="6">The sequence shown here is derived from an EMBL/GenBank/DDBJ whole genome shotgun (WGS) entry which is preliminary data.</text>
</comment>
<evidence type="ECO:0000256" key="4">
    <source>
        <dbReference type="PIRSR" id="PIRSR000858-1"/>
    </source>
</evidence>
<dbReference type="RefSeq" id="WP_138327081.1">
    <property type="nucleotide sequence ID" value="NZ_VCDI01000006.1"/>
</dbReference>
<dbReference type="InterPro" id="IPR037171">
    <property type="entry name" value="NagB/RpiA_transferase-like"/>
</dbReference>
<comment type="function">
    <text evidence="3">CoA transferase having broad substrate specificity for short-chain acyl-CoA thioesters with the activity decreasing when the length of the carboxylic acid chain exceeds four carbons.</text>
</comment>
<comment type="catalytic activity">
    <reaction evidence="3">
        <text>an acyl-CoA + acetate = a carboxylate + acetyl-CoA</text>
        <dbReference type="Rhea" id="RHEA:13381"/>
        <dbReference type="ChEBI" id="CHEBI:29067"/>
        <dbReference type="ChEBI" id="CHEBI:30089"/>
        <dbReference type="ChEBI" id="CHEBI:57288"/>
        <dbReference type="ChEBI" id="CHEBI:58342"/>
        <dbReference type="EC" id="2.8.3.8"/>
    </reaction>
</comment>
<dbReference type="InterPro" id="IPR014388">
    <property type="entry name" value="3-oxoacid_CoA-transferase"/>
</dbReference>
<evidence type="ECO:0000256" key="1">
    <source>
        <dbReference type="ARBA" id="ARBA00007154"/>
    </source>
</evidence>
<dbReference type="AlphaFoldDB" id="A0A5R9J3L5"/>
<gene>
    <name evidence="6" type="ORF">FE263_16200</name>
</gene>
<dbReference type="EMBL" id="VCDI01000006">
    <property type="protein sequence ID" value="TLU71443.1"/>
    <property type="molecule type" value="Genomic_DNA"/>
</dbReference>
<evidence type="ECO:0000256" key="2">
    <source>
        <dbReference type="ARBA" id="ARBA00022679"/>
    </source>
</evidence>
<keyword evidence="2 3" id="KW-0808">Transferase</keyword>
<dbReference type="EC" id="2.8.3.8" evidence="3"/>
<evidence type="ECO:0000256" key="5">
    <source>
        <dbReference type="SAM" id="MobiDB-lite"/>
    </source>
</evidence>
<dbReference type="Proteomes" id="UP000305654">
    <property type="component" value="Unassembled WGS sequence"/>
</dbReference>
<keyword evidence="7" id="KW-1185">Reference proteome</keyword>
<sequence>MSNKIVSADEAVAAIRTGCTVSVSGFVGVGTPDEVLLALERRYNDTGLSGELTLVFAAAPGDGKDRGLNRLAHPGLVRRAVGGHWSLVPKLGQCAMNGEIEAYNLPLGCIAQLYRDIAAHRPGLLSKVGLRTFVDPRLGGGKINDRTTEDLVRLLEIDGEEVLLYKAFPIDVAIVRGTTADTAGNITMEREALQLDVLSAAMAAHNSGGIVIAQVERIAQEGSLDARRVQVPGILVDYVVLAEPKNHCQTYATAHNGAFSGQIRVPLDRIPTLPFDERKIVARRVALELPVGGVVNLGIGMPECVATVAAEEKILRHVTLTAEPGVIGGLPQSGLNFGTALNPAAVIQQNQQFDFYDGGGLDLACLGMAQSDAKGNVNVSRFNGRLAGAGGFINISQSAHKLVFAGTFTAGGLLVHIEDGRLHIVREGRTHKFIEAVEQITFSGDYAGEKGQQVLYVTERCVFARTHDGVELVEVAPGIDIERDILAQMGFRPIVDRPRMMDARLFRPEAMGLHLALHELSVPERASHAGERQQRPQRGVPAVLEPQYAAAGD</sequence>
<evidence type="ECO:0000313" key="6">
    <source>
        <dbReference type="EMBL" id="TLU71443.1"/>
    </source>
</evidence>
<dbReference type="GO" id="GO:0046952">
    <property type="term" value="P:ketone body catabolic process"/>
    <property type="evidence" value="ECO:0007669"/>
    <property type="project" value="InterPro"/>
</dbReference>
<dbReference type="PANTHER" id="PTHR43293">
    <property type="entry name" value="ACETATE COA-TRANSFERASE YDIF"/>
    <property type="match status" value="1"/>
</dbReference>
<comment type="similarity">
    <text evidence="1 3">Belongs to the 3-oxoacid CoA-transferase family.</text>
</comment>
<dbReference type="SMART" id="SM00882">
    <property type="entry name" value="CoA_trans"/>
    <property type="match status" value="2"/>
</dbReference>
<organism evidence="6 7">
    <name type="scientific">Lichenicoccus roseus</name>
    <dbReference type="NCBI Taxonomy" id="2683649"/>
    <lineage>
        <taxon>Bacteria</taxon>
        <taxon>Pseudomonadati</taxon>
        <taxon>Pseudomonadota</taxon>
        <taxon>Alphaproteobacteria</taxon>
        <taxon>Acetobacterales</taxon>
        <taxon>Acetobacteraceae</taxon>
        <taxon>Lichenicoccus</taxon>
    </lineage>
</organism>
<protein>
    <recommendedName>
        <fullName evidence="3">Acetate CoA-transferase YdiF</fullName>
        <ecNumber evidence="3">2.8.3.8</ecNumber>
    </recommendedName>
</protein>
<dbReference type="SUPFAM" id="SSF100950">
    <property type="entry name" value="NagB/RpiA/CoA transferase-like"/>
    <property type="match status" value="2"/>
</dbReference>
<feature type="compositionally biased region" description="Basic and acidic residues" evidence="5">
    <location>
        <begin position="525"/>
        <end position="534"/>
    </location>
</feature>
<reference evidence="6 7" key="1">
    <citation type="submission" date="2019-05" db="EMBL/GenBank/DDBJ databases">
        <authorList>
            <person name="Pankratov T."/>
            <person name="Grouzdev D."/>
        </authorList>
    </citation>
    <scope>NUCLEOTIDE SEQUENCE [LARGE SCALE GENOMIC DNA]</scope>
    <source>
        <strain evidence="6 7">KEBCLARHB70R</strain>
    </source>
</reference>
<feature type="region of interest" description="Disordered" evidence="5">
    <location>
        <begin position="525"/>
        <end position="553"/>
    </location>
</feature>
<dbReference type="GO" id="GO:0008775">
    <property type="term" value="F:acetate CoA-transferase activity"/>
    <property type="evidence" value="ECO:0007669"/>
    <property type="project" value="UniProtKB-EC"/>
</dbReference>
<name>A0A5R9J3L5_9PROT</name>
<dbReference type="PIRSF" id="PIRSF000858">
    <property type="entry name" value="SCOT-t"/>
    <property type="match status" value="1"/>
</dbReference>
<dbReference type="InterPro" id="IPR004165">
    <property type="entry name" value="CoA_trans_fam_I"/>
</dbReference>
<evidence type="ECO:0000256" key="3">
    <source>
        <dbReference type="PIRNR" id="PIRNR000858"/>
    </source>
</evidence>